<protein>
    <submittedName>
        <fullName evidence="8">Peroxiredoxin</fullName>
    </submittedName>
</protein>
<gene>
    <name evidence="8" type="ORF">SAMN03080594_110140</name>
</gene>
<evidence type="ECO:0000256" key="6">
    <source>
        <dbReference type="SAM" id="MobiDB-lite"/>
    </source>
</evidence>
<accession>A0A1M5G717</accession>
<dbReference type="CDD" id="cd02966">
    <property type="entry name" value="TlpA_like_family"/>
    <property type="match status" value="1"/>
</dbReference>
<comment type="subcellular location">
    <subcellularLocation>
        <location evidence="1">Cell envelope</location>
    </subcellularLocation>
</comment>
<evidence type="ECO:0000313" key="9">
    <source>
        <dbReference type="Proteomes" id="UP000184406"/>
    </source>
</evidence>
<dbReference type="GO" id="GO:0017004">
    <property type="term" value="P:cytochrome complex assembly"/>
    <property type="evidence" value="ECO:0007669"/>
    <property type="project" value="UniProtKB-KW"/>
</dbReference>
<proteinExistence type="predicted"/>
<dbReference type="GO" id="GO:0016209">
    <property type="term" value="F:antioxidant activity"/>
    <property type="evidence" value="ECO:0007669"/>
    <property type="project" value="InterPro"/>
</dbReference>
<evidence type="ECO:0000256" key="4">
    <source>
        <dbReference type="ARBA" id="ARBA00023284"/>
    </source>
</evidence>
<evidence type="ECO:0000313" key="8">
    <source>
        <dbReference type="EMBL" id="SHF99567.1"/>
    </source>
</evidence>
<dbReference type="PANTHER" id="PTHR42852:SF6">
    <property type="entry name" value="THIOL:DISULFIDE INTERCHANGE PROTEIN DSBE"/>
    <property type="match status" value="1"/>
</dbReference>
<feature type="domain" description="Thioredoxin" evidence="7">
    <location>
        <begin position="238"/>
        <end position="376"/>
    </location>
</feature>
<evidence type="ECO:0000259" key="7">
    <source>
        <dbReference type="PROSITE" id="PS51352"/>
    </source>
</evidence>
<dbReference type="Pfam" id="PF14289">
    <property type="entry name" value="DUF4369"/>
    <property type="match status" value="1"/>
</dbReference>
<name>A0A1M5G717_9FLAO</name>
<dbReference type="GO" id="GO:0016491">
    <property type="term" value="F:oxidoreductase activity"/>
    <property type="evidence" value="ECO:0007669"/>
    <property type="project" value="InterPro"/>
</dbReference>
<dbReference type="EMBL" id="FQUX01000010">
    <property type="protein sequence ID" value="SHF99567.1"/>
    <property type="molecule type" value="Genomic_DNA"/>
</dbReference>
<dbReference type="Proteomes" id="UP000184406">
    <property type="component" value="Unassembled WGS sequence"/>
</dbReference>
<dbReference type="PROSITE" id="PS51257">
    <property type="entry name" value="PROKAR_LIPOPROTEIN"/>
    <property type="match status" value="1"/>
</dbReference>
<dbReference type="AlphaFoldDB" id="A0A1M5G717"/>
<keyword evidence="2" id="KW-0201">Cytochrome c-type biogenesis</keyword>
<dbReference type="Pfam" id="PF00578">
    <property type="entry name" value="AhpC-TSA"/>
    <property type="match status" value="1"/>
</dbReference>
<dbReference type="OrthoDB" id="1069091at2"/>
<dbReference type="InterPro" id="IPR050553">
    <property type="entry name" value="Thioredoxin_ResA/DsbE_sf"/>
</dbReference>
<dbReference type="InterPro" id="IPR000866">
    <property type="entry name" value="AhpC/TSA"/>
</dbReference>
<reference evidence="9" key="1">
    <citation type="submission" date="2016-11" db="EMBL/GenBank/DDBJ databases">
        <authorList>
            <person name="Varghese N."/>
            <person name="Submissions S."/>
        </authorList>
    </citation>
    <scope>NUCLEOTIDE SEQUENCE [LARGE SCALE GENOMIC DNA]</scope>
    <source>
        <strain evidence="9">DSM 17539</strain>
    </source>
</reference>
<keyword evidence="5" id="KW-0175">Coiled coil</keyword>
<keyword evidence="3" id="KW-1015">Disulfide bond</keyword>
<dbReference type="PROSITE" id="PS51352">
    <property type="entry name" value="THIOREDOXIN_2"/>
    <property type="match status" value="1"/>
</dbReference>
<dbReference type="RefSeq" id="WP_072865044.1">
    <property type="nucleotide sequence ID" value="NZ_FQUX01000010.1"/>
</dbReference>
<evidence type="ECO:0000256" key="2">
    <source>
        <dbReference type="ARBA" id="ARBA00022748"/>
    </source>
</evidence>
<dbReference type="Gene3D" id="3.40.30.10">
    <property type="entry name" value="Glutaredoxin"/>
    <property type="match status" value="1"/>
</dbReference>
<dbReference type="SUPFAM" id="SSF52833">
    <property type="entry name" value="Thioredoxin-like"/>
    <property type="match status" value="1"/>
</dbReference>
<dbReference type="InterPro" id="IPR036249">
    <property type="entry name" value="Thioredoxin-like_sf"/>
</dbReference>
<sequence>MKKILLSLTVIVGVVACNSKPEGFVLNGTLTGDVENGTQIFIRKIDEKNQPYDIDTTTVENGKFTISGPADSPDLIYVFVDKVQGYTPVVAEKGEIELSAQKDSLNFAKVKGTEQNDIFFNYLNESRALSDQAMSIQRDMQNANMSGNEATVNSLRDEFAELQEEYKNFELDFIKNNPNGLISALLIEKGLNTRMVESEEAQKMYDALTPEIKETLPAKNILKSLEAAKAREEKGKSTAIGATAPDFSGPTPDGKELSLKEAMGKVTIIDFWAAWCKPCRVENPNVVKIYNKYHSKGLNIIGVSLDRKEEDWKKAIADDQLSWNHISSLDYFNDAVAKLYNVEAIPATFILDENGVIVAKNLRGPELESKISELLQ</sequence>
<evidence type="ECO:0000256" key="3">
    <source>
        <dbReference type="ARBA" id="ARBA00023157"/>
    </source>
</evidence>
<feature type="coiled-coil region" evidence="5">
    <location>
        <begin position="145"/>
        <end position="172"/>
    </location>
</feature>
<evidence type="ECO:0000256" key="1">
    <source>
        <dbReference type="ARBA" id="ARBA00004196"/>
    </source>
</evidence>
<organism evidence="8 9">
    <name type="scientific">Arenibacter palladensis</name>
    <dbReference type="NCBI Taxonomy" id="237373"/>
    <lineage>
        <taxon>Bacteria</taxon>
        <taxon>Pseudomonadati</taxon>
        <taxon>Bacteroidota</taxon>
        <taxon>Flavobacteriia</taxon>
        <taxon>Flavobacteriales</taxon>
        <taxon>Flavobacteriaceae</taxon>
        <taxon>Arenibacter</taxon>
    </lineage>
</organism>
<dbReference type="PANTHER" id="PTHR42852">
    <property type="entry name" value="THIOL:DISULFIDE INTERCHANGE PROTEIN DSBE"/>
    <property type="match status" value="1"/>
</dbReference>
<feature type="region of interest" description="Disordered" evidence="6">
    <location>
        <begin position="234"/>
        <end position="254"/>
    </location>
</feature>
<keyword evidence="9" id="KW-1185">Reference proteome</keyword>
<keyword evidence="4" id="KW-0676">Redox-active center</keyword>
<dbReference type="GO" id="GO:0030313">
    <property type="term" value="C:cell envelope"/>
    <property type="evidence" value="ECO:0007669"/>
    <property type="project" value="UniProtKB-SubCell"/>
</dbReference>
<dbReference type="InterPro" id="IPR013766">
    <property type="entry name" value="Thioredoxin_domain"/>
</dbReference>
<evidence type="ECO:0000256" key="5">
    <source>
        <dbReference type="SAM" id="Coils"/>
    </source>
</evidence>
<dbReference type="InterPro" id="IPR025380">
    <property type="entry name" value="DUF4369"/>
</dbReference>